<feature type="region of interest" description="Disordered" evidence="3">
    <location>
        <begin position="79"/>
        <end position="107"/>
    </location>
</feature>
<feature type="compositionally biased region" description="Polar residues" evidence="3">
    <location>
        <begin position="152"/>
        <end position="165"/>
    </location>
</feature>
<dbReference type="GO" id="GO:0010608">
    <property type="term" value="P:post-transcriptional regulation of gene expression"/>
    <property type="evidence" value="ECO:0007669"/>
    <property type="project" value="TreeGrafter"/>
</dbReference>
<keyword evidence="1" id="KW-0677">Repeat</keyword>
<dbReference type="SUPFAM" id="SSF48371">
    <property type="entry name" value="ARM repeat"/>
    <property type="match status" value="1"/>
</dbReference>
<dbReference type="GO" id="GO:0005737">
    <property type="term" value="C:cytoplasm"/>
    <property type="evidence" value="ECO:0007669"/>
    <property type="project" value="TreeGrafter"/>
</dbReference>
<feature type="domain" description="PUM-HD" evidence="4">
    <location>
        <begin position="326"/>
        <end position="524"/>
    </location>
</feature>
<dbReference type="InterPro" id="IPR016024">
    <property type="entry name" value="ARM-type_fold"/>
</dbReference>
<dbReference type="FunCoup" id="A0A409WAB7">
    <property type="interactions" value="269"/>
</dbReference>
<dbReference type="PANTHER" id="PTHR12537:SF48">
    <property type="entry name" value="MEIOTIC COILED-COIL PROTEIN 2"/>
    <property type="match status" value="1"/>
</dbReference>
<dbReference type="PANTHER" id="PTHR12537">
    <property type="entry name" value="RNA BINDING PROTEIN PUMILIO-RELATED"/>
    <property type="match status" value="1"/>
</dbReference>
<dbReference type="SMART" id="SM00025">
    <property type="entry name" value="Pumilio"/>
    <property type="match status" value="3"/>
</dbReference>
<dbReference type="InterPro" id="IPR033133">
    <property type="entry name" value="PUM-HD"/>
</dbReference>
<dbReference type="Gene3D" id="1.25.10.10">
    <property type="entry name" value="Leucine-rich Repeat Variant"/>
    <property type="match status" value="1"/>
</dbReference>
<accession>A0A409WAB7</accession>
<reference evidence="5 6" key="1">
    <citation type="journal article" date="2018" name="Evol. Lett.">
        <title>Horizontal gene cluster transfer increased hallucinogenic mushroom diversity.</title>
        <authorList>
            <person name="Reynolds H.T."/>
            <person name="Vijayakumar V."/>
            <person name="Gluck-Thaler E."/>
            <person name="Korotkin H.B."/>
            <person name="Matheny P.B."/>
            <person name="Slot J.C."/>
        </authorList>
    </citation>
    <scope>NUCLEOTIDE SEQUENCE [LARGE SCALE GENOMIC DNA]</scope>
    <source>
        <strain evidence="5 6">SRW20</strain>
    </source>
</reference>
<name>A0A409WAB7_9AGAR</name>
<evidence type="ECO:0000313" key="6">
    <source>
        <dbReference type="Proteomes" id="UP000284706"/>
    </source>
</evidence>
<dbReference type="OrthoDB" id="668540at2759"/>
<feature type="non-terminal residue" evidence="5">
    <location>
        <position position="524"/>
    </location>
</feature>
<evidence type="ECO:0000256" key="1">
    <source>
        <dbReference type="ARBA" id="ARBA00022737"/>
    </source>
</evidence>
<dbReference type="AlphaFoldDB" id="A0A409WAB7"/>
<keyword evidence="6" id="KW-1185">Reference proteome</keyword>
<dbReference type="InParanoid" id="A0A409WAB7"/>
<dbReference type="PROSITE" id="PS50303">
    <property type="entry name" value="PUM_HD"/>
    <property type="match status" value="1"/>
</dbReference>
<organism evidence="5 6">
    <name type="scientific">Gymnopilus dilepis</name>
    <dbReference type="NCBI Taxonomy" id="231916"/>
    <lineage>
        <taxon>Eukaryota</taxon>
        <taxon>Fungi</taxon>
        <taxon>Dikarya</taxon>
        <taxon>Basidiomycota</taxon>
        <taxon>Agaricomycotina</taxon>
        <taxon>Agaricomycetes</taxon>
        <taxon>Agaricomycetidae</taxon>
        <taxon>Agaricales</taxon>
        <taxon>Agaricineae</taxon>
        <taxon>Hymenogastraceae</taxon>
        <taxon>Gymnopilus</taxon>
    </lineage>
</organism>
<dbReference type="InterPro" id="IPR011989">
    <property type="entry name" value="ARM-like"/>
</dbReference>
<feature type="compositionally biased region" description="Polar residues" evidence="3">
    <location>
        <begin position="125"/>
        <end position="139"/>
    </location>
</feature>
<sequence length="524" mass="58203">MAHPTDPPQQYVSLNDPLPPRPRQPTGLMGSIWAPQPQPSETTWPRTLDTFSRAAEFYNRADARNAALQMQPAVSREDVFGTPQAPQNGSREIGAIGDGRKKNSPAYDDKQHVEQLLRTLNLNSPAPFAQNKSSPSTSGVDIPPNSPDFSPASVSSALLTPTDLSPSGRSLDIKLHSPYEPAQTNYSFINTPSLLFEQATPEKNPDPFSSSLLAHAARPPLMHMNRPQIPSGVLPLFETFADHSRAETNGPNTHIRALSHLDLQHSIYNSPPPRRNEHARLPPIEYRSGQQTHPLPQDWRSLGLKIGNDLNLNTAQEETLRPFAYQQQSGHQSYQTSNEPINFLSLLHPSSSPPYHVFVARIIKSSDQQASIFLQQKLKVADLEERAKIVDAICARGFEMMAHRFGNWAVQRCLEAASTLEERRKIVSCMRGRIVELATNCYGCHVLQKALDCEEDIRLLIVSELLLGDPAQTLVNKHASHVWSKIMELSWTPPAPPIFAYVNRSLKGKWAALACHETGSLVVQ</sequence>
<evidence type="ECO:0000259" key="4">
    <source>
        <dbReference type="PROSITE" id="PS50303"/>
    </source>
</evidence>
<dbReference type="Pfam" id="PF00806">
    <property type="entry name" value="PUF"/>
    <property type="match status" value="4"/>
</dbReference>
<evidence type="ECO:0000256" key="2">
    <source>
        <dbReference type="PROSITE-ProRule" id="PRU00317"/>
    </source>
</evidence>
<dbReference type="InterPro" id="IPR001313">
    <property type="entry name" value="Pumilio_RNA-bd_rpt"/>
</dbReference>
<evidence type="ECO:0000256" key="3">
    <source>
        <dbReference type="SAM" id="MobiDB-lite"/>
    </source>
</evidence>
<gene>
    <name evidence="5" type="ORF">CVT26_016100</name>
</gene>
<dbReference type="Proteomes" id="UP000284706">
    <property type="component" value="Unassembled WGS sequence"/>
</dbReference>
<dbReference type="PROSITE" id="PS50302">
    <property type="entry name" value="PUM"/>
    <property type="match status" value="1"/>
</dbReference>
<evidence type="ECO:0000313" key="5">
    <source>
        <dbReference type="EMBL" id="PPQ75453.1"/>
    </source>
</evidence>
<dbReference type="EMBL" id="NHYE01005258">
    <property type="protein sequence ID" value="PPQ75453.1"/>
    <property type="molecule type" value="Genomic_DNA"/>
</dbReference>
<proteinExistence type="predicted"/>
<feature type="repeat" description="Pumilio" evidence="2">
    <location>
        <begin position="425"/>
        <end position="468"/>
    </location>
</feature>
<dbReference type="GO" id="GO:0003730">
    <property type="term" value="F:mRNA 3'-UTR binding"/>
    <property type="evidence" value="ECO:0007669"/>
    <property type="project" value="TreeGrafter"/>
</dbReference>
<dbReference type="STRING" id="231916.A0A409WAB7"/>
<protein>
    <recommendedName>
        <fullName evidence="4">PUM-HD domain-containing protein</fullName>
    </recommendedName>
</protein>
<comment type="caution">
    <text evidence="5">The sequence shown here is derived from an EMBL/GenBank/DDBJ whole genome shotgun (WGS) entry which is preliminary data.</text>
</comment>
<feature type="region of interest" description="Disordered" evidence="3">
    <location>
        <begin position="125"/>
        <end position="165"/>
    </location>
</feature>
<feature type="region of interest" description="Disordered" evidence="3">
    <location>
        <begin position="1"/>
        <end position="43"/>
    </location>
</feature>